<evidence type="ECO:0000313" key="2">
    <source>
        <dbReference type="Proteomes" id="UP000274545"/>
    </source>
</evidence>
<gene>
    <name evidence="1" type="ORF">D6D54_07875</name>
</gene>
<dbReference type="AlphaFoldDB" id="A0A3S0SKI3"/>
<name>A0A3S0SKI3_9MOLU</name>
<evidence type="ECO:0000313" key="1">
    <source>
        <dbReference type="EMBL" id="RUP75744.1"/>
    </source>
</evidence>
<comment type="caution">
    <text evidence="1">The sequence shown here is derived from an EMBL/GenBank/DDBJ whole genome shotgun (WGS) entry which is preliminary data.</text>
</comment>
<reference evidence="1 2" key="1">
    <citation type="journal article" date="2019" name="Genome Biol. Evol.">
        <title>Toxin and genome evolution in a Drosophila defensive symbiosis.</title>
        <authorList>
            <person name="Ballinger M.J."/>
            <person name="Gawryluk R.M."/>
            <person name="Perlman S.J."/>
        </authorList>
    </citation>
    <scope>NUCLEOTIDE SEQUENCE [LARGE SCALE GENOMIC DNA]</scope>
    <source>
        <strain evidence="2">sNeo</strain>
    </source>
</reference>
<proteinExistence type="predicted"/>
<dbReference type="RefSeq" id="WP_127093363.1">
    <property type="nucleotide sequence ID" value="NZ_RAHC01000014.1"/>
</dbReference>
<dbReference type="Proteomes" id="UP000274545">
    <property type="component" value="Unassembled WGS sequence"/>
</dbReference>
<protein>
    <submittedName>
        <fullName evidence="1">Uncharacterized protein</fullName>
    </submittedName>
</protein>
<dbReference type="EMBL" id="RAHC01000014">
    <property type="protein sequence ID" value="RUP75744.1"/>
    <property type="molecule type" value="Genomic_DNA"/>
</dbReference>
<organism evidence="1 2">
    <name type="scientific">Spiroplasma poulsonii</name>
    <dbReference type="NCBI Taxonomy" id="2138"/>
    <lineage>
        <taxon>Bacteria</taxon>
        <taxon>Bacillati</taxon>
        <taxon>Mycoplasmatota</taxon>
        <taxon>Mollicutes</taxon>
        <taxon>Entomoplasmatales</taxon>
        <taxon>Spiroplasmataceae</taxon>
        <taxon>Spiroplasma</taxon>
    </lineage>
</organism>
<accession>A0A3S0SKI3</accession>
<sequence>MFGGFNVGINNIIQSTKYKNIDIIIGGEELTKSSAILNNLYSKDKIYKIGKNIFDSFNNRLLALLVKKKNCKYL</sequence>